<dbReference type="PROSITE" id="PS50405">
    <property type="entry name" value="GST_CTER"/>
    <property type="match status" value="1"/>
</dbReference>
<dbReference type="KEGG" id="cim:CIMG_11036"/>
<feature type="domain" description="GST N-terminal" evidence="2">
    <location>
        <begin position="6"/>
        <end position="93"/>
    </location>
</feature>
<dbReference type="SFLD" id="SFLDS00019">
    <property type="entry name" value="Glutathione_Transferase_(cytos"/>
    <property type="match status" value="1"/>
</dbReference>
<dbReference type="OrthoDB" id="2098326at2759"/>
<dbReference type="InterPro" id="IPR010987">
    <property type="entry name" value="Glutathione-S-Trfase_C-like"/>
</dbReference>
<dbReference type="STRING" id="246410.A0A0D8JWW2"/>
<proteinExistence type="inferred from homology"/>
<organism evidence="4 5">
    <name type="scientific">Coccidioides immitis (strain RS)</name>
    <name type="common">Valley fever fungus</name>
    <dbReference type="NCBI Taxonomy" id="246410"/>
    <lineage>
        <taxon>Eukaryota</taxon>
        <taxon>Fungi</taxon>
        <taxon>Dikarya</taxon>
        <taxon>Ascomycota</taxon>
        <taxon>Pezizomycotina</taxon>
        <taxon>Eurotiomycetes</taxon>
        <taxon>Eurotiomycetidae</taxon>
        <taxon>Onygenales</taxon>
        <taxon>Onygenaceae</taxon>
        <taxon>Coccidioides</taxon>
    </lineage>
</organism>
<feature type="domain" description="GST C-terminal" evidence="3">
    <location>
        <begin position="108"/>
        <end position="252"/>
    </location>
</feature>
<evidence type="ECO:0000256" key="1">
    <source>
        <dbReference type="ARBA" id="ARBA00007409"/>
    </source>
</evidence>
<keyword evidence="5" id="KW-1185">Reference proteome</keyword>
<dbReference type="SUPFAM" id="SSF47616">
    <property type="entry name" value="GST C-terminal domain-like"/>
    <property type="match status" value="1"/>
</dbReference>
<dbReference type="Pfam" id="PF14497">
    <property type="entry name" value="GST_C_3"/>
    <property type="match status" value="1"/>
</dbReference>
<dbReference type="Proteomes" id="UP000001261">
    <property type="component" value="Unassembled WGS sequence"/>
</dbReference>
<dbReference type="InterPro" id="IPR036282">
    <property type="entry name" value="Glutathione-S-Trfase_C_sf"/>
</dbReference>
<dbReference type="PANTHER" id="PTHR44051">
    <property type="entry name" value="GLUTATHIONE S-TRANSFERASE-RELATED"/>
    <property type="match status" value="1"/>
</dbReference>
<dbReference type="SFLD" id="SFLDG00358">
    <property type="entry name" value="Main_(cytGST)"/>
    <property type="match status" value="1"/>
</dbReference>
<dbReference type="OMA" id="DVQMSFP"/>
<dbReference type="EMBL" id="GG704916">
    <property type="protein sequence ID" value="KJF61431.1"/>
    <property type="molecule type" value="Genomic_DNA"/>
</dbReference>
<dbReference type="InterPro" id="IPR040079">
    <property type="entry name" value="Glutathione_S-Trfase"/>
</dbReference>
<dbReference type="CDD" id="cd03046">
    <property type="entry name" value="GST_N_GTT1_like"/>
    <property type="match status" value="1"/>
</dbReference>
<dbReference type="CDD" id="cd03189">
    <property type="entry name" value="GST_C_GTT1_like"/>
    <property type="match status" value="1"/>
</dbReference>
<evidence type="ECO:0000313" key="5">
    <source>
        <dbReference type="Proteomes" id="UP000001261"/>
    </source>
</evidence>
<dbReference type="SUPFAM" id="SSF52833">
    <property type="entry name" value="Thioredoxin-like"/>
    <property type="match status" value="1"/>
</dbReference>
<gene>
    <name evidence="4" type="ORF">CIMG_11036</name>
</gene>
<reference evidence="5" key="2">
    <citation type="journal article" date="2010" name="Genome Res.">
        <title>Population genomic sequencing of Coccidioides fungi reveals recent hybridization and transposon control.</title>
        <authorList>
            <person name="Neafsey D.E."/>
            <person name="Barker B.M."/>
            <person name="Sharpton T.J."/>
            <person name="Stajich J.E."/>
            <person name="Park D.J."/>
            <person name="Whiston E."/>
            <person name="Hung C.-Y."/>
            <person name="McMahan C."/>
            <person name="White J."/>
            <person name="Sykes S."/>
            <person name="Heiman D."/>
            <person name="Young S."/>
            <person name="Zeng Q."/>
            <person name="Abouelleil A."/>
            <person name="Aftuck L."/>
            <person name="Bessette D."/>
            <person name="Brown A."/>
            <person name="FitzGerald M."/>
            <person name="Lui A."/>
            <person name="Macdonald J.P."/>
            <person name="Priest M."/>
            <person name="Orbach M.J."/>
            <person name="Galgiani J.N."/>
            <person name="Kirkland T.N."/>
            <person name="Cole G.T."/>
            <person name="Birren B.W."/>
            <person name="Henn M.R."/>
            <person name="Taylor J.W."/>
            <person name="Rounsley S.D."/>
        </authorList>
    </citation>
    <scope>GENOME REANNOTATION</scope>
    <source>
        <strain evidence="5">RS</strain>
    </source>
</reference>
<evidence type="ECO:0000259" key="3">
    <source>
        <dbReference type="PROSITE" id="PS50405"/>
    </source>
</evidence>
<dbReference type="InterPro" id="IPR036249">
    <property type="entry name" value="Thioredoxin-like_sf"/>
</dbReference>
<dbReference type="Gene3D" id="1.20.1050.10">
    <property type="match status" value="1"/>
</dbReference>
<sequence>MASNQDVKITLYWLENSRAQRIVWLLEELRLPYELKMFKRMKDMQADAQLKEIHPLGKSPVVTIETPYTPKPLVLAESGVIVGYLIDCFGSKDTLSQCERFRPGCDHSVGRESEAWMREQYFMHYVEGSLMPFLQLEAVVSNIRNAPVPFFIKPVTRMISNKVYEAYLGPNLRRHLGFLEEQIESSPEDGRYLCGNQLSGADILIVYALEVEEANGLLNQKDYPRLTAYLRRLRERDGFKRATAKVESAGGSTSPLPRQ</sequence>
<dbReference type="AlphaFoldDB" id="A0A0D8JWW2"/>
<evidence type="ECO:0000313" key="4">
    <source>
        <dbReference type="EMBL" id="KJF61431.1"/>
    </source>
</evidence>
<dbReference type="Gene3D" id="3.40.30.10">
    <property type="entry name" value="Glutaredoxin"/>
    <property type="match status" value="1"/>
</dbReference>
<dbReference type="InterPro" id="IPR004045">
    <property type="entry name" value="Glutathione_S-Trfase_N"/>
</dbReference>
<protein>
    <submittedName>
        <fullName evidence="4">Glutathione S-transferase</fullName>
    </submittedName>
</protein>
<accession>A0A0D8JWW2</accession>
<dbReference type="PROSITE" id="PS50404">
    <property type="entry name" value="GST_NTER"/>
    <property type="match status" value="1"/>
</dbReference>
<dbReference type="RefSeq" id="XP_012213636.1">
    <property type="nucleotide sequence ID" value="XM_012358213.1"/>
</dbReference>
<dbReference type="FunCoup" id="A0A0D8JWW2">
    <property type="interactions" value="96"/>
</dbReference>
<dbReference type="VEuPathDB" id="FungiDB:CIMG_11036"/>
<dbReference type="Pfam" id="PF02798">
    <property type="entry name" value="GST_N"/>
    <property type="match status" value="1"/>
</dbReference>
<dbReference type="GeneID" id="24163537"/>
<dbReference type="PANTHER" id="PTHR44051:SF9">
    <property type="entry name" value="GLUTATHIONE S-TRANSFERASE 1"/>
    <property type="match status" value="1"/>
</dbReference>
<name>A0A0D8JWW2_COCIM</name>
<comment type="similarity">
    <text evidence="1">Belongs to the GST superfamily.</text>
</comment>
<reference evidence="5" key="1">
    <citation type="journal article" date="2009" name="Genome Res.">
        <title>Comparative genomic analyses of the human fungal pathogens Coccidioides and their relatives.</title>
        <authorList>
            <person name="Sharpton T.J."/>
            <person name="Stajich J.E."/>
            <person name="Rounsley S.D."/>
            <person name="Gardner M.J."/>
            <person name="Wortman J.R."/>
            <person name="Jordar V.S."/>
            <person name="Maiti R."/>
            <person name="Kodira C.D."/>
            <person name="Neafsey D.E."/>
            <person name="Zeng Q."/>
            <person name="Hung C.-Y."/>
            <person name="McMahan C."/>
            <person name="Muszewska A."/>
            <person name="Grynberg M."/>
            <person name="Mandel M.A."/>
            <person name="Kellner E.M."/>
            <person name="Barker B.M."/>
            <person name="Galgiani J.N."/>
            <person name="Orbach M.J."/>
            <person name="Kirkland T.N."/>
            <person name="Cole G.T."/>
            <person name="Henn M.R."/>
            <person name="Birren B.W."/>
            <person name="Taylor J.W."/>
        </authorList>
    </citation>
    <scope>NUCLEOTIDE SEQUENCE [LARGE SCALE GENOMIC DNA]</scope>
    <source>
        <strain evidence="5">RS</strain>
    </source>
</reference>
<dbReference type="InterPro" id="IPR004046">
    <property type="entry name" value="GST_C"/>
</dbReference>
<dbReference type="InParanoid" id="A0A0D8JWW2"/>
<evidence type="ECO:0000259" key="2">
    <source>
        <dbReference type="PROSITE" id="PS50404"/>
    </source>
</evidence>